<feature type="domain" description="TFIIS N-terminal" evidence="8">
    <location>
        <begin position="384"/>
        <end position="460"/>
    </location>
</feature>
<reference evidence="9 10" key="1">
    <citation type="submission" date="2019-07" db="EMBL/GenBank/DDBJ databases">
        <title>Genomics analysis of Aphanomyces spp. identifies a new class of oomycete effector associated with host adaptation.</title>
        <authorList>
            <person name="Gaulin E."/>
        </authorList>
    </citation>
    <scope>NUCLEOTIDE SEQUENCE [LARGE SCALE GENOMIC DNA]</scope>
    <source>
        <strain evidence="9 10">ATCC 201684</strain>
    </source>
</reference>
<dbReference type="PANTHER" id="PTHR47177">
    <property type="entry name" value="F18C1.6 PROTEIN"/>
    <property type="match status" value="1"/>
</dbReference>
<dbReference type="PROSITE" id="PS51319">
    <property type="entry name" value="TFIIS_N"/>
    <property type="match status" value="1"/>
</dbReference>
<dbReference type="GO" id="GO:0008270">
    <property type="term" value="F:zinc ion binding"/>
    <property type="evidence" value="ECO:0007669"/>
    <property type="project" value="UniProtKB-KW"/>
</dbReference>
<dbReference type="Pfam" id="PF08711">
    <property type="entry name" value="Med26"/>
    <property type="match status" value="1"/>
</dbReference>
<gene>
    <name evidence="9" type="ORF">Ae201684_000858</name>
</gene>
<evidence type="ECO:0000259" key="8">
    <source>
        <dbReference type="PROSITE" id="PS51319"/>
    </source>
</evidence>
<evidence type="ECO:0000256" key="6">
    <source>
        <dbReference type="SAM" id="MobiDB-lite"/>
    </source>
</evidence>
<evidence type="ECO:0000256" key="3">
    <source>
        <dbReference type="ARBA" id="ARBA00022833"/>
    </source>
</evidence>
<dbReference type="Gene3D" id="3.30.40.10">
    <property type="entry name" value="Zinc/RING finger domain, C3HC4 (zinc finger)"/>
    <property type="match status" value="2"/>
</dbReference>
<name>A0A6G0XV56_9STRA</name>
<dbReference type="GO" id="GO:0005634">
    <property type="term" value="C:nucleus"/>
    <property type="evidence" value="ECO:0007669"/>
    <property type="project" value="UniProtKB-SubCell"/>
</dbReference>
<dbReference type="SMART" id="SM00184">
    <property type="entry name" value="RING"/>
    <property type="match status" value="1"/>
</dbReference>
<keyword evidence="3" id="KW-0862">Zinc</keyword>
<feature type="region of interest" description="Disordered" evidence="6">
    <location>
        <begin position="19"/>
        <end position="40"/>
    </location>
</feature>
<dbReference type="InterPro" id="IPR013083">
    <property type="entry name" value="Znf_RING/FYVE/PHD"/>
</dbReference>
<dbReference type="Proteomes" id="UP000481153">
    <property type="component" value="Unassembled WGS sequence"/>
</dbReference>
<accession>A0A6G0XV56</accession>
<evidence type="ECO:0000313" key="9">
    <source>
        <dbReference type="EMBL" id="KAF0744372.1"/>
    </source>
</evidence>
<dbReference type="SMART" id="SM00249">
    <property type="entry name" value="PHD"/>
    <property type="match status" value="1"/>
</dbReference>
<dbReference type="AlphaFoldDB" id="A0A6G0XV56"/>
<evidence type="ECO:0000256" key="4">
    <source>
        <dbReference type="PROSITE-ProRule" id="PRU00175"/>
    </source>
</evidence>
<feature type="domain" description="RING-type" evidence="7">
    <location>
        <begin position="45"/>
        <end position="86"/>
    </location>
</feature>
<keyword evidence="2 4" id="KW-0863">Zinc-finger</keyword>
<proteinExistence type="predicted"/>
<keyword evidence="5" id="KW-0539">Nucleus</keyword>
<sequence length="578" mass="64653">MATAVDVADEMIDLCQESDGEEVKEEHIDGETKGDQEGEDSEDMCCICLDNVELDTQGFLLKCVHTFHFDCILQWAKVTNLCPMCKTRFRTVVKRDGNGNVTLSEDVRDTKQTYSSGSSQEISANANLFNEYACSLCGNGDHEDMLLICDANNCDSACHTFCLGLADVPPSHWYCPGHVHLPPPSRRSALQTATTLASLRSSRRSRRSVRMPVRRITQLEARVGIRRGQRLPLPFENEVMRYESGNTAQPNRRGAREFQSAAARDLRCMQAEASRILQCVNGGQSRMTLISPEVRAATIPKRRIEEIQAIISSPPQSKRPAKKPASFRAEYDDLYHKMERAHVQDTSTLLPTASKLRLLPTVKRFFDGLNDAQKTQVLEWGWLRVLKQWLEPYGPAKLQHVQVMETVLTILDELPIEKEHLKESDGLGKVVTQLVRQLDMHSQAKATQLLTKWSAFVRASSVDSANEEEETKRPAPTPVAAPAVAFRAPPPPAKRSSTPTHSAQHMKPLIVQHIKQQLYPAYHLGKLSKDKFTQVTKGVCQLFLDQVAVMSSAALTREGELSEISKKRLNSLIDQATT</sequence>
<dbReference type="VEuPathDB" id="FungiDB:AeMF1_016821"/>
<evidence type="ECO:0000256" key="2">
    <source>
        <dbReference type="ARBA" id="ARBA00022771"/>
    </source>
</evidence>
<dbReference type="PROSITE" id="PS50089">
    <property type="entry name" value="ZF_RING_2"/>
    <property type="match status" value="1"/>
</dbReference>
<dbReference type="InterPro" id="IPR017923">
    <property type="entry name" value="TFIIS_N"/>
</dbReference>
<comment type="caution">
    <text evidence="9">The sequence shown here is derived from an EMBL/GenBank/DDBJ whole genome shotgun (WGS) entry which is preliminary data.</text>
</comment>
<dbReference type="SUPFAM" id="SSF47676">
    <property type="entry name" value="Conserved domain common to transcription factors TFIIS, elongin A, CRSP70"/>
    <property type="match status" value="1"/>
</dbReference>
<evidence type="ECO:0000259" key="7">
    <source>
        <dbReference type="PROSITE" id="PS50089"/>
    </source>
</evidence>
<feature type="compositionally biased region" description="Basic and acidic residues" evidence="6">
    <location>
        <begin position="24"/>
        <end position="36"/>
    </location>
</feature>
<comment type="subcellular location">
    <subcellularLocation>
        <location evidence="5">Nucleus</location>
    </subcellularLocation>
</comment>
<dbReference type="InterPro" id="IPR001965">
    <property type="entry name" value="Znf_PHD"/>
</dbReference>
<dbReference type="InterPro" id="IPR035441">
    <property type="entry name" value="TFIIS/LEDGF_dom_sf"/>
</dbReference>
<dbReference type="InterPro" id="IPR001841">
    <property type="entry name" value="Znf_RING"/>
</dbReference>
<protein>
    <recommendedName>
        <fullName evidence="11">RING-type domain-containing protein</fullName>
    </recommendedName>
</protein>
<evidence type="ECO:0000256" key="5">
    <source>
        <dbReference type="PROSITE-ProRule" id="PRU00649"/>
    </source>
</evidence>
<feature type="region of interest" description="Disordered" evidence="6">
    <location>
        <begin position="463"/>
        <end position="501"/>
    </location>
</feature>
<dbReference type="PANTHER" id="PTHR47177:SF3">
    <property type="entry name" value="F18C1.6 PROTEIN"/>
    <property type="match status" value="1"/>
</dbReference>
<dbReference type="InterPro" id="IPR011011">
    <property type="entry name" value="Znf_FYVE_PHD"/>
</dbReference>
<evidence type="ECO:0000256" key="1">
    <source>
        <dbReference type="ARBA" id="ARBA00022723"/>
    </source>
</evidence>
<dbReference type="SUPFAM" id="SSF57850">
    <property type="entry name" value="RING/U-box"/>
    <property type="match status" value="1"/>
</dbReference>
<feature type="compositionally biased region" description="Low complexity" evidence="6">
    <location>
        <begin position="478"/>
        <end position="487"/>
    </location>
</feature>
<organism evidence="9 10">
    <name type="scientific">Aphanomyces euteiches</name>
    <dbReference type="NCBI Taxonomy" id="100861"/>
    <lineage>
        <taxon>Eukaryota</taxon>
        <taxon>Sar</taxon>
        <taxon>Stramenopiles</taxon>
        <taxon>Oomycota</taxon>
        <taxon>Saprolegniomycetes</taxon>
        <taxon>Saprolegniales</taxon>
        <taxon>Verrucalvaceae</taxon>
        <taxon>Aphanomyces</taxon>
    </lineage>
</organism>
<evidence type="ECO:0008006" key="11">
    <source>
        <dbReference type="Google" id="ProtNLM"/>
    </source>
</evidence>
<evidence type="ECO:0000313" key="10">
    <source>
        <dbReference type="Proteomes" id="UP000481153"/>
    </source>
</evidence>
<keyword evidence="1" id="KW-0479">Metal-binding</keyword>
<keyword evidence="10" id="KW-1185">Reference proteome</keyword>
<dbReference type="Gene3D" id="1.20.930.10">
    <property type="entry name" value="Conserved domain common to transcription factors TFIIS, elongin A, CRSP70"/>
    <property type="match status" value="1"/>
</dbReference>
<dbReference type="Pfam" id="PF13639">
    <property type="entry name" value="zf-RING_2"/>
    <property type="match status" value="1"/>
</dbReference>
<dbReference type="SUPFAM" id="SSF57903">
    <property type="entry name" value="FYVE/PHD zinc finger"/>
    <property type="match status" value="1"/>
</dbReference>
<dbReference type="EMBL" id="VJMJ01000009">
    <property type="protein sequence ID" value="KAF0744372.1"/>
    <property type="molecule type" value="Genomic_DNA"/>
</dbReference>